<keyword evidence="9" id="KW-0677">Repeat</keyword>
<feature type="repeat" description="Lumazine-binding" evidence="11">
    <location>
        <begin position="97"/>
        <end position="193"/>
    </location>
</feature>
<feature type="domain" description="Lumazine-binding" evidence="12">
    <location>
        <begin position="97"/>
        <end position="193"/>
    </location>
</feature>
<name>A0A937K2D8_9CLOT</name>
<dbReference type="FunFam" id="2.40.30.20:FF:000003">
    <property type="entry name" value="Riboflavin synthase, alpha subunit"/>
    <property type="match status" value="1"/>
</dbReference>
<dbReference type="NCBIfam" id="TIGR00187">
    <property type="entry name" value="ribE"/>
    <property type="match status" value="1"/>
</dbReference>
<dbReference type="InterPro" id="IPR026017">
    <property type="entry name" value="Lumazine-bd_dom"/>
</dbReference>
<accession>A0A937K2D8</accession>
<reference evidence="13" key="1">
    <citation type="submission" date="2021-01" db="EMBL/GenBank/DDBJ databases">
        <title>Genome public.</title>
        <authorList>
            <person name="Liu C."/>
            <person name="Sun Q."/>
        </authorList>
    </citation>
    <scope>NUCLEOTIDE SEQUENCE</scope>
    <source>
        <strain evidence="13">YIM B02565</strain>
    </source>
</reference>
<evidence type="ECO:0000256" key="11">
    <source>
        <dbReference type="PROSITE-ProRule" id="PRU00524"/>
    </source>
</evidence>
<evidence type="ECO:0000256" key="1">
    <source>
        <dbReference type="ARBA" id="ARBA00000968"/>
    </source>
</evidence>
<dbReference type="PANTHER" id="PTHR21098:SF12">
    <property type="entry name" value="RIBOFLAVIN SYNTHASE"/>
    <property type="match status" value="1"/>
</dbReference>
<keyword evidence="14" id="KW-1185">Reference proteome</keyword>
<evidence type="ECO:0000256" key="2">
    <source>
        <dbReference type="ARBA" id="ARBA00002803"/>
    </source>
</evidence>
<comment type="function">
    <text evidence="2">Catalyzes the dismutation of two molecules of 6,7-dimethyl-8-ribityllumazine, resulting in the formation of riboflavin and 5-amino-6-(D-ribitylamino)uracil.</text>
</comment>
<organism evidence="13 14">
    <name type="scientific">Clostridium paridis</name>
    <dbReference type="NCBI Taxonomy" id="2803863"/>
    <lineage>
        <taxon>Bacteria</taxon>
        <taxon>Bacillati</taxon>
        <taxon>Bacillota</taxon>
        <taxon>Clostridia</taxon>
        <taxon>Eubacteriales</taxon>
        <taxon>Clostridiaceae</taxon>
        <taxon>Clostridium</taxon>
    </lineage>
</organism>
<dbReference type="PANTHER" id="PTHR21098">
    <property type="entry name" value="RIBOFLAVIN SYNTHASE ALPHA CHAIN"/>
    <property type="match status" value="1"/>
</dbReference>
<feature type="domain" description="Lumazine-binding" evidence="12">
    <location>
        <begin position="1"/>
        <end position="96"/>
    </location>
</feature>
<evidence type="ECO:0000256" key="9">
    <source>
        <dbReference type="ARBA" id="ARBA00022737"/>
    </source>
</evidence>
<dbReference type="EC" id="2.5.1.9" evidence="5 10"/>
<protein>
    <recommendedName>
        <fullName evidence="6 10">Riboflavin synthase</fullName>
        <ecNumber evidence="5 10">2.5.1.9</ecNumber>
    </recommendedName>
</protein>
<proteinExistence type="predicted"/>
<dbReference type="InterPro" id="IPR001783">
    <property type="entry name" value="Lumazine-bd"/>
</dbReference>
<dbReference type="InterPro" id="IPR017938">
    <property type="entry name" value="Riboflavin_synthase-like_b-brl"/>
</dbReference>
<dbReference type="InterPro" id="IPR023366">
    <property type="entry name" value="ATP_synth_asu-like_sf"/>
</dbReference>
<sequence length="217" mass="23754">MFTGIIEEIGFVESIQKSGDGARIKIRAKKVLEDSNIGDSISTNGVCLTVTDFWSDGYYSDVMAETMRRSNLGECKTGAKVNLERALKASDRLGGHIVSGHIDGVGIITSNEKESNAVWVTIKAPKEVLKYIVEKGSIAIDGISLTVAYVDSEVFKVSIIPHTGEETTLLNKKKGHYVNLECDVIGKYVEKLLGLNKGKEEKKKSSISMEFLMENGF</sequence>
<dbReference type="PROSITE" id="PS51177">
    <property type="entry name" value="LUMAZINE_BIND"/>
    <property type="match status" value="2"/>
</dbReference>
<dbReference type="Pfam" id="PF00677">
    <property type="entry name" value="Lum_binding"/>
    <property type="match status" value="2"/>
</dbReference>
<comment type="subunit">
    <text evidence="4">Homotrimer.</text>
</comment>
<dbReference type="RefSeq" id="WP_202766713.1">
    <property type="nucleotide sequence ID" value="NZ_JAESWA010000019.1"/>
</dbReference>
<comment type="pathway">
    <text evidence="3">Cofactor biosynthesis; riboflavin biosynthesis; riboflavin from 2-hydroxy-3-oxobutyl phosphate and 5-amino-6-(D-ribitylamino)uracil: step 2/2.</text>
</comment>
<dbReference type="NCBIfam" id="NF006767">
    <property type="entry name" value="PRK09289.1"/>
    <property type="match status" value="1"/>
</dbReference>
<dbReference type="CDD" id="cd00402">
    <property type="entry name" value="Riboflavin_synthase_like"/>
    <property type="match status" value="1"/>
</dbReference>
<evidence type="ECO:0000256" key="7">
    <source>
        <dbReference type="ARBA" id="ARBA00022619"/>
    </source>
</evidence>
<keyword evidence="8 13" id="KW-0808">Transferase</keyword>
<evidence type="ECO:0000256" key="4">
    <source>
        <dbReference type="ARBA" id="ARBA00011233"/>
    </source>
</evidence>
<comment type="caution">
    <text evidence="13">The sequence shown here is derived from an EMBL/GenBank/DDBJ whole genome shotgun (WGS) entry which is preliminary data.</text>
</comment>
<evidence type="ECO:0000256" key="8">
    <source>
        <dbReference type="ARBA" id="ARBA00022679"/>
    </source>
</evidence>
<evidence type="ECO:0000313" key="14">
    <source>
        <dbReference type="Proteomes" id="UP000623681"/>
    </source>
</evidence>
<dbReference type="PIRSF" id="PIRSF000498">
    <property type="entry name" value="Riboflavin_syn_A"/>
    <property type="match status" value="1"/>
</dbReference>
<evidence type="ECO:0000313" key="13">
    <source>
        <dbReference type="EMBL" id="MBL4931331.1"/>
    </source>
</evidence>
<feature type="repeat" description="Lumazine-binding" evidence="11">
    <location>
        <begin position="1"/>
        <end position="96"/>
    </location>
</feature>
<dbReference type="EMBL" id="JAESWA010000019">
    <property type="protein sequence ID" value="MBL4931331.1"/>
    <property type="molecule type" value="Genomic_DNA"/>
</dbReference>
<evidence type="ECO:0000256" key="10">
    <source>
        <dbReference type="NCBIfam" id="TIGR00187"/>
    </source>
</evidence>
<evidence type="ECO:0000256" key="6">
    <source>
        <dbReference type="ARBA" id="ARBA00013950"/>
    </source>
</evidence>
<dbReference type="SUPFAM" id="SSF63380">
    <property type="entry name" value="Riboflavin synthase domain-like"/>
    <property type="match status" value="2"/>
</dbReference>
<dbReference type="Proteomes" id="UP000623681">
    <property type="component" value="Unassembled WGS sequence"/>
</dbReference>
<keyword evidence="7" id="KW-0686">Riboflavin biosynthesis</keyword>
<evidence type="ECO:0000259" key="12">
    <source>
        <dbReference type="PROSITE" id="PS51177"/>
    </source>
</evidence>
<dbReference type="Gene3D" id="2.40.30.20">
    <property type="match status" value="2"/>
</dbReference>
<dbReference type="NCBIfam" id="NF009566">
    <property type="entry name" value="PRK13020.1"/>
    <property type="match status" value="1"/>
</dbReference>
<evidence type="ECO:0000256" key="3">
    <source>
        <dbReference type="ARBA" id="ARBA00004887"/>
    </source>
</evidence>
<dbReference type="GO" id="GO:0009231">
    <property type="term" value="P:riboflavin biosynthetic process"/>
    <property type="evidence" value="ECO:0007669"/>
    <property type="project" value="UniProtKB-KW"/>
</dbReference>
<dbReference type="AlphaFoldDB" id="A0A937K2D8"/>
<comment type="catalytic activity">
    <reaction evidence="1">
        <text>2 6,7-dimethyl-8-(1-D-ribityl)lumazine + H(+) = 5-amino-6-(D-ribitylamino)uracil + riboflavin</text>
        <dbReference type="Rhea" id="RHEA:20772"/>
        <dbReference type="ChEBI" id="CHEBI:15378"/>
        <dbReference type="ChEBI" id="CHEBI:15934"/>
        <dbReference type="ChEBI" id="CHEBI:57986"/>
        <dbReference type="ChEBI" id="CHEBI:58201"/>
        <dbReference type="EC" id="2.5.1.9"/>
    </reaction>
</comment>
<evidence type="ECO:0000256" key="5">
    <source>
        <dbReference type="ARBA" id="ARBA00012827"/>
    </source>
</evidence>
<dbReference type="GO" id="GO:0004746">
    <property type="term" value="F:riboflavin synthase activity"/>
    <property type="evidence" value="ECO:0007669"/>
    <property type="project" value="UniProtKB-UniRule"/>
</dbReference>
<dbReference type="FunFam" id="2.40.30.20:FF:000004">
    <property type="entry name" value="Riboflavin synthase, alpha subunit"/>
    <property type="match status" value="1"/>
</dbReference>
<gene>
    <name evidence="13" type="ORF">JK634_05900</name>
</gene>